<dbReference type="Gene3D" id="3.30.379.10">
    <property type="entry name" value="Chitobiase/beta-hexosaminidase domain 2-like"/>
    <property type="match status" value="1"/>
</dbReference>
<reference evidence="14 15" key="1">
    <citation type="submission" date="2016-10" db="EMBL/GenBank/DDBJ databases">
        <authorList>
            <person name="de Groot N.N."/>
        </authorList>
    </citation>
    <scope>NUCLEOTIDE SEQUENCE [LARGE SCALE GENOMIC DNA]</scope>
    <source>
        <strain evidence="15">E92,LMG 26720,CCM 7988</strain>
    </source>
</reference>
<comment type="subunit">
    <text evidence="10">Homodimer.</text>
</comment>
<keyword evidence="8" id="KW-0408">Iron</keyword>
<keyword evidence="2 10" id="KW-0858">Xylan degradation</keyword>
<comment type="pathway">
    <text evidence="8">Carbohydrate metabolism; pentose and glucuronate interconversion.</text>
</comment>
<dbReference type="FunFam" id="3.20.20.80:FF:000096">
    <property type="entry name" value="Xylan alpha-1,2-glucuronidase"/>
    <property type="match status" value="1"/>
</dbReference>
<gene>
    <name evidence="8" type="primary">uxuA</name>
    <name evidence="14" type="ORF">SAMN04515674_101104</name>
</gene>
<evidence type="ECO:0000256" key="6">
    <source>
        <dbReference type="ARBA" id="ARBA00023326"/>
    </source>
</evidence>
<dbReference type="Pfam" id="PF03648">
    <property type="entry name" value="Glyco_hydro_67N"/>
    <property type="match status" value="1"/>
</dbReference>
<dbReference type="Gene3D" id="3.20.20.150">
    <property type="entry name" value="Divalent-metal-dependent TIM barrel enzymes"/>
    <property type="match status" value="1"/>
</dbReference>
<evidence type="ECO:0000256" key="8">
    <source>
        <dbReference type="HAMAP-Rule" id="MF_00106"/>
    </source>
</evidence>
<dbReference type="Pfam" id="PF07477">
    <property type="entry name" value="Glyco_hydro_67C"/>
    <property type="match status" value="1"/>
</dbReference>
<dbReference type="Pfam" id="PF07488">
    <property type="entry name" value="Glyco_hydro_67M"/>
    <property type="match status" value="1"/>
</dbReference>
<dbReference type="InterPro" id="IPR029018">
    <property type="entry name" value="Hex-like_dom2"/>
</dbReference>
<dbReference type="Proteomes" id="UP000199306">
    <property type="component" value="Unassembled WGS sequence"/>
</dbReference>
<dbReference type="SUPFAM" id="SSF51658">
    <property type="entry name" value="Xylose isomerase-like"/>
    <property type="match status" value="1"/>
</dbReference>
<feature type="domain" description="Glycosyl hydrolase family 67 C-terminal" evidence="12">
    <location>
        <begin position="849"/>
        <end position="1072"/>
    </location>
</feature>
<dbReference type="EMBL" id="FOXH01000001">
    <property type="protein sequence ID" value="SFP03962.1"/>
    <property type="molecule type" value="Genomic_DNA"/>
</dbReference>
<dbReference type="Pfam" id="PF03786">
    <property type="entry name" value="UxuA"/>
    <property type="match status" value="1"/>
</dbReference>
<evidence type="ECO:0000259" key="11">
    <source>
        <dbReference type="Pfam" id="PF03648"/>
    </source>
</evidence>
<keyword evidence="4 10" id="KW-0119">Carbohydrate metabolism</keyword>
<comment type="cofactor">
    <cofactor evidence="8">
        <name>Fe(2+)</name>
        <dbReference type="ChEBI" id="CHEBI:29033"/>
    </cofactor>
    <cofactor evidence="8">
        <name>Mn(2+)</name>
        <dbReference type="ChEBI" id="CHEBI:29035"/>
    </cofactor>
</comment>
<dbReference type="SUPFAM" id="SSF55545">
    <property type="entry name" value="beta-N-acetylhexosaminidase-like domain"/>
    <property type="match status" value="1"/>
</dbReference>
<keyword evidence="8" id="KW-0456">Lyase</keyword>
<dbReference type="InterPro" id="IPR004628">
    <property type="entry name" value="Man_deHydtase"/>
</dbReference>
<protein>
    <recommendedName>
        <fullName evidence="8 9">Mannonate dehydratase</fullName>
        <ecNumber evidence="8 9">4.2.1.8</ecNumber>
    </recommendedName>
    <alternativeName>
        <fullName evidence="8">D-mannonate hydro-lyase</fullName>
    </alternativeName>
</protein>
<evidence type="ECO:0000256" key="2">
    <source>
        <dbReference type="ARBA" id="ARBA00022651"/>
    </source>
</evidence>
<organism evidence="14 15">
    <name type="scientific">Pseudarcicella hirudinis</name>
    <dbReference type="NCBI Taxonomy" id="1079859"/>
    <lineage>
        <taxon>Bacteria</taxon>
        <taxon>Pseudomonadati</taxon>
        <taxon>Bacteroidota</taxon>
        <taxon>Cytophagia</taxon>
        <taxon>Cytophagales</taxon>
        <taxon>Flectobacillaceae</taxon>
        <taxon>Pseudarcicella</taxon>
    </lineage>
</organism>
<comment type="similarity">
    <text evidence="8">Belongs to the mannonate dehydratase family.</text>
</comment>
<comment type="function">
    <text evidence="8">Catalyzes the dehydration of D-mannonate.</text>
</comment>
<dbReference type="Gene3D" id="3.90.1330.10">
    <property type="entry name" value="Alpha-glucuronidase, C-terminal domain"/>
    <property type="match status" value="1"/>
</dbReference>
<dbReference type="EC" id="4.2.1.8" evidence="8 9"/>
<feature type="domain" description="Alpha glucuronidase N-terminal" evidence="11">
    <location>
        <begin position="420"/>
        <end position="525"/>
    </location>
</feature>
<dbReference type="AlphaFoldDB" id="A0A1I5M329"/>
<evidence type="ECO:0000313" key="14">
    <source>
        <dbReference type="EMBL" id="SFP03962.1"/>
    </source>
</evidence>
<sequence>MSFIQTMRWFGPQDSVSLMDIRQAGCSGIVSALHQIPVGEVWTSEAVLERKQIIEEQNQTFSPLHWVVVESLPVHEDIKKGLPSREQYIRNYIESLRNLAANNIYTVCYNFMPVLDWSRTDLNYTMPDGSKALRFVWEDFALFDLFILKRPAAKSDYDEKTIENAEKRFRAMDKTELEKLTNTVLLGLPGSEEAFELSSFQQLLDNYKEIDDQKLRENLYYFLRAIGPAAEELGIKLCIHPDDPPKSLLGLPRVVSTEADLIQLTQAYDSVANGITFCTGSLGVRPDNDLAGIVSRLGDKIHFVHLRATKREEDPRNFHEADHLTGDVDMYEVIKALSIEGKKRVSAGRTDIDIPMRPDHGHQMLDDLQKKTYPGYSIIGRLKGLAELRGVEMAVLRSLQTILLIFCSFLPALADDGYRLWLKYDLIQDVKLRADYARSFTFISTSSDSPMMKVTVAELEKGLKGLLGNSPAITRQANVQKPGIILKIDKNETPDEEAYHLFRKNGQTIISSRTEKGLLYGAFTLLRAIQTHQNLDKLDLSDSPKIQHRILNHWDNTNGSIERGYAGESLWKWYDLPDNTDPRYVDYARANASIGINGTVVNNVNASARFLTEEYLLKVKELANIFRPYNIKVFLSVRFSAPKNIGGLATSDPLDPEVRKWWKEKAKEIYGIIPDFGGFLVKANSEGEPGPQDYGRSHADGANMLAEAVEPFGGIVMWRAFVYKANPNGDRTKEAYEDFKPLDGQFNKNVIVQVKNGPVDFQPREPFHPLFGAMPQTPIMMEFQITQEYLGFATHWVYLAPMFKECLDTDTYAEGKGSTVAKVIDGSLHGYKITGIAGVANTGSDRNWCGHPMNQANWYAFGRLAWDYALSSEKIADEWTRMTLTNQPGSVQTIKQIMLQSRENTVNYMTPLGLHHIMGHNLHFGPMPWLSKSARPDWTSIYYHKADSLGIGFNRSASGSNSVGLYAKEIRKQWGNAGTCPPEYLLWFHHVSWDYKLSSGKTLWDELCSRYYQGESAVENMQNQWNSVKKDIDPELFRFVAGKLKVQQKEALWWRDACVLYFQQFARKPIPAPYQKPQRSLEDVKKLAEIYQLR</sequence>
<proteinExistence type="inferred from homology"/>
<dbReference type="GO" id="GO:0033939">
    <property type="term" value="F:xylan alpha-1,2-glucuronosidase activity"/>
    <property type="evidence" value="ECO:0007669"/>
    <property type="project" value="UniProtKB-EC"/>
</dbReference>
<evidence type="ECO:0000256" key="4">
    <source>
        <dbReference type="ARBA" id="ARBA00023277"/>
    </source>
</evidence>
<keyword evidence="8" id="KW-0464">Manganese</keyword>
<dbReference type="HAMAP" id="MF_00106">
    <property type="entry name" value="UxuA"/>
    <property type="match status" value="1"/>
</dbReference>
<dbReference type="RefSeq" id="WP_177219263.1">
    <property type="nucleotide sequence ID" value="NZ_FOXH01000001.1"/>
</dbReference>
<evidence type="ECO:0000256" key="5">
    <source>
        <dbReference type="ARBA" id="ARBA00023295"/>
    </source>
</evidence>
<evidence type="ECO:0000256" key="10">
    <source>
        <dbReference type="RuleBase" id="RU361198"/>
    </source>
</evidence>
<evidence type="ECO:0000256" key="7">
    <source>
        <dbReference type="ARBA" id="ARBA00052795"/>
    </source>
</evidence>
<dbReference type="InterPro" id="IPR011100">
    <property type="entry name" value="Glyco_hydro_67_cat"/>
</dbReference>
<comment type="catalytic activity">
    <reaction evidence="7 10">
        <text>Hydrolysis of (1-&gt;2)-alpha-D-(4-O-methyl)glucuronosyl links in the main chain of hardwood xylans.</text>
        <dbReference type="EC" id="3.2.1.131"/>
    </reaction>
</comment>
<dbReference type="Gene3D" id="3.20.20.80">
    <property type="entry name" value="Glycosidases"/>
    <property type="match status" value="1"/>
</dbReference>
<dbReference type="GO" id="GO:0005576">
    <property type="term" value="C:extracellular region"/>
    <property type="evidence" value="ECO:0007669"/>
    <property type="project" value="InterPro"/>
</dbReference>
<evidence type="ECO:0000256" key="9">
    <source>
        <dbReference type="NCBIfam" id="TIGR00695"/>
    </source>
</evidence>
<evidence type="ECO:0000313" key="15">
    <source>
        <dbReference type="Proteomes" id="UP000199306"/>
    </source>
</evidence>
<dbReference type="NCBIfam" id="NF003027">
    <property type="entry name" value="PRK03906.1"/>
    <property type="match status" value="1"/>
</dbReference>
<keyword evidence="15" id="KW-1185">Reference proteome</keyword>
<evidence type="ECO:0000256" key="3">
    <source>
        <dbReference type="ARBA" id="ARBA00022801"/>
    </source>
</evidence>
<dbReference type="UniPathway" id="UPA00246"/>
<dbReference type="InterPro" id="IPR011099">
    <property type="entry name" value="Glyco_hydro_67_C"/>
</dbReference>
<keyword evidence="5 10" id="KW-0326">Glycosidase</keyword>
<dbReference type="InterPro" id="IPR036237">
    <property type="entry name" value="Xyl_isomerase-like_sf"/>
</dbReference>
<dbReference type="GO" id="GO:2000886">
    <property type="term" value="P:glucuronoxylan catabolic process"/>
    <property type="evidence" value="ECO:0007669"/>
    <property type="project" value="UniProtKB-ARBA"/>
</dbReference>
<evidence type="ECO:0000259" key="12">
    <source>
        <dbReference type="Pfam" id="PF07477"/>
    </source>
</evidence>
<dbReference type="STRING" id="1079859.SAMN04515674_101104"/>
<name>A0A1I5M329_9BACT</name>
<dbReference type="PANTHER" id="PTHR39207:SF1">
    <property type="entry name" value="ALPHA-GLUCURONIDASE A"/>
    <property type="match status" value="1"/>
</dbReference>
<comment type="catalytic activity">
    <reaction evidence="8">
        <text>D-mannonate = 2-dehydro-3-deoxy-D-gluconate + H2O</text>
        <dbReference type="Rhea" id="RHEA:20097"/>
        <dbReference type="ChEBI" id="CHEBI:15377"/>
        <dbReference type="ChEBI" id="CHEBI:17767"/>
        <dbReference type="ChEBI" id="CHEBI:57990"/>
        <dbReference type="EC" id="4.2.1.8"/>
    </reaction>
</comment>
<dbReference type="SUPFAM" id="SSF51445">
    <property type="entry name" value="(Trans)glycosidases"/>
    <property type="match status" value="1"/>
</dbReference>
<dbReference type="GO" id="GO:0046559">
    <property type="term" value="F:alpha-glucuronidase activity"/>
    <property type="evidence" value="ECO:0007669"/>
    <property type="project" value="InterPro"/>
</dbReference>
<comment type="similarity">
    <text evidence="1 10">Belongs to the glycosyl hydrolase 67 family.</text>
</comment>
<accession>A0A1I5M329</accession>
<dbReference type="GO" id="GO:0006064">
    <property type="term" value="P:glucuronate catabolic process"/>
    <property type="evidence" value="ECO:0007669"/>
    <property type="project" value="UniProtKB-UniRule"/>
</dbReference>
<dbReference type="NCBIfam" id="TIGR00695">
    <property type="entry name" value="uxuA"/>
    <property type="match status" value="1"/>
</dbReference>
<dbReference type="InterPro" id="IPR017853">
    <property type="entry name" value="GH"/>
</dbReference>
<keyword evidence="3 10" id="KW-0378">Hydrolase</keyword>
<feature type="domain" description="Glycosyl hydrolase family 67 catalytic" evidence="13">
    <location>
        <begin position="529"/>
        <end position="848"/>
    </location>
</feature>
<keyword evidence="6 10" id="KW-0624">Polysaccharide degradation</keyword>
<dbReference type="InterPro" id="IPR005154">
    <property type="entry name" value="Glyco_hydro_67_aGlcAse_N"/>
</dbReference>
<dbReference type="PANTHER" id="PTHR39207">
    <property type="entry name" value="ALPHA-GLUCURONIDASE A"/>
    <property type="match status" value="1"/>
</dbReference>
<evidence type="ECO:0000256" key="1">
    <source>
        <dbReference type="ARBA" id="ARBA00008833"/>
    </source>
</evidence>
<evidence type="ECO:0000259" key="13">
    <source>
        <dbReference type="Pfam" id="PF07488"/>
    </source>
</evidence>
<dbReference type="GO" id="GO:0008927">
    <property type="term" value="F:mannonate dehydratase activity"/>
    <property type="evidence" value="ECO:0007669"/>
    <property type="project" value="UniProtKB-UniRule"/>
</dbReference>
<dbReference type="InterPro" id="IPR037054">
    <property type="entry name" value="A-glucoronidase_C_sf"/>
</dbReference>